<feature type="transmembrane region" description="Helical" evidence="2">
    <location>
        <begin position="452"/>
        <end position="469"/>
    </location>
</feature>
<dbReference type="GO" id="GO:0016020">
    <property type="term" value="C:membrane"/>
    <property type="evidence" value="ECO:0007669"/>
    <property type="project" value="TreeGrafter"/>
</dbReference>
<feature type="transmembrane region" description="Helical" evidence="2">
    <location>
        <begin position="509"/>
        <end position="527"/>
    </location>
</feature>
<proteinExistence type="predicted"/>
<keyword evidence="2" id="KW-1133">Transmembrane helix</keyword>
<feature type="compositionally biased region" description="Low complexity" evidence="1">
    <location>
        <begin position="102"/>
        <end position="118"/>
    </location>
</feature>
<dbReference type="InterPro" id="IPR010308">
    <property type="entry name" value="TRP_C"/>
</dbReference>
<sequence length="602" mass="63939">MTPVVTTTSAPVPTDVTVEPTATPTTTTTDVTTKAPTTIPVTTDLPVVTAKTEEPLSNSTLLILNGTNAPVTTVSSDNIFDKTPSPTNEGGAPSGNNLVTDAPIPSRPSSAPRTTPVPGAAPTVADVDPSQATVAGSDTSGNKTNRYVFNAVVGLTLVFLAFFHYLAIDPSFLAPESATGAFTAPNSWELPSFASFMQFVAVVSCASVEAPHAIFASFTDSFSWLNFIVRGSANSGKPSAVVASSLLTDLTSSHRALEATGSVYDAFGFYQFSLRMIVLENDLFLRAWTFFFIVLVCLLVLVIATAAVSQFTGRRTPFTQSDSGSYTSTLRDASRRLQGITVWFVTMAVLPLSTVSMYELMRDITSAIGFGSISGVFALISLVVIGVGILAAGYMILRHTEVQLSKYRTKITFGVLYTNFKFEFRAFFAAALLLQYATGVLLAGVVAPSTQLILLMALHAAYIVLVVVLRPFVSTLQLVFTIVFEVVVVAVFGLSYAMSKATTIDSKLTLAYVVVILVCVVIVAMFIRSMIKLWTFVVGAGSHDLSTRTNGVIPPLQSAELNSNRGADTISLNSGSLGSDDYATLATPTKTVKLVDTNAKQV</sequence>
<dbReference type="Proteomes" id="UP000285060">
    <property type="component" value="Unassembled WGS sequence"/>
</dbReference>
<feature type="transmembrane region" description="Helical" evidence="2">
    <location>
        <begin position="147"/>
        <end position="168"/>
    </location>
</feature>
<keyword evidence="2" id="KW-0812">Transmembrane</keyword>
<keyword evidence="5" id="KW-1185">Reference proteome</keyword>
<evidence type="ECO:0000256" key="1">
    <source>
        <dbReference type="SAM" id="MobiDB-lite"/>
    </source>
</evidence>
<keyword evidence="2" id="KW-0472">Membrane</keyword>
<reference evidence="4 5" key="1">
    <citation type="submission" date="2018-08" db="EMBL/GenBank/DDBJ databases">
        <title>Aphanomyces genome sequencing and annotation.</title>
        <authorList>
            <person name="Minardi D."/>
            <person name="Oidtmann B."/>
            <person name="Van Der Giezen M."/>
            <person name="Studholme D.J."/>
        </authorList>
    </citation>
    <scope>NUCLEOTIDE SEQUENCE [LARGE SCALE GENOMIC DNA]</scope>
    <source>
        <strain evidence="4 5">NJM0002</strain>
    </source>
</reference>
<name>A0A3R6WEQ3_9STRA</name>
<evidence type="ECO:0000256" key="2">
    <source>
        <dbReference type="SAM" id="Phobius"/>
    </source>
</evidence>
<dbReference type="GO" id="GO:0055085">
    <property type="term" value="P:transmembrane transport"/>
    <property type="evidence" value="ECO:0007669"/>
    <property type="project" value="TreeGrafter"/>
</dbReference>
<comment type="caution">
    <text evidence="4">The sequence shown here is derived from an EMBL/GenBank/DDBJ whole genome shotgun (WGS) entry which is preliminary data.</text>
</comment>
<dbReference type="EMBL" id="QUSY01002593">
    <property type="protein sequence ID" value="RHY20622.1"/>
    <property type="molecule type" value="Genomic_DNA"/>
</dbReference>
<feature type="transmembrane region" description="Helical" evidence="2">
    <location>
        <begin position="340"/>
        <end position="358"/>
    </location>
</feature>
<feature type="compositionally biased region" description="Polar residues" evidence="1">
    <location>
        <begin position="75"/>
        <end position="99"/>
    </location>
</feature>
<evidence type="ECO:0000259" key="3">
    <source>
        <dbReference type="Pfam" id="PF06011"/>
    </source>
</evidence>
<dbReference type="Pfam" id="PF06011">
    <property type="entry name" value="TRP"/>
    <property type="match status" value="1"/>
</dbReference>
<dbReference type="VEuPathDB" id="FungiDB:H310_11220"/>
<organism evidence="4 5">
    <name type="scientific">Aphanomyces invadans</name>
    <dbReference type="NCBI Taxonomy" id="157072"/>
    <lineage>
        <taxon>Eukaryota</taxon>
        <taxon>Sar</taxon>
        <taxon>Stramenopiles</taxon>
        <taxon>Oomycota</taxon>
        <taxon>Saprolegniomycetes</taxon>
        <taxon>Saprolegniales</taxon>
        <taxon>Verrucalvaceae</taxon>
        <taxon>Aphanomyces</taxon>
    </lineage>
</organism>
<feature type="transmembrane region" description="Helical" evidence="2">
    <location>
        <begin position="426"/>
        <end position="446"/>
    </location>
</feature>
<dbReference type="PANTHER" id="PTHR31145">
    <property type="entry name" value="INTEGRAL MEMBRANE PROTEIN (AFU_ORTHOLOGUE AFUA_7G01610)"/>
    <property type="match status" value="1"/>
</dbReference>
<accession>A0A3R6WEQ3</accession>
<feature type="transmembrane region" description="Helical" evidence="2">
    <location>
        <begin position="364"/>
        <end position="397"/>
    </location>
</feature>
<dbReference type="PANTHER" id="PTHR31145:SF6">
    <property type="entry name" value="INTEGRAL MEMBRANE PROTEIN (AFU_ORTHOLOGUE AFUA_7G01610)"/>
    <property type="match status" value="1"/>
</dbReference>
<dbReference type="InterPro" id="IPR040241">
    <property type="entry name" value="TRP_Flc/Pkd2-like"/>
</dbReference>
<protein>
    <recommendedName>
        <fullName evidence="3">TRP C-terminal domain-containing protein</fullName>
    </recommendedName>
</protein>
<feature type="region of interest" description="Disordered" evidence="1">
    <location>
        <begin position="75"/>
        <end position="125"/>
    </location>
</feature>
<feature type="transmembrane region" description="Helical" evidence="2">
    <location>
        <begin position="476"/>
        <end position="497"/>
    </location>
</feature>
<gene>
    <name evidence="4" type="ORF">DYB32_009993</name>
</gene>
<dbReference type="AlphaFoldDB" id="A0A3R6WEQ3"/>
<evidence type="ECO:0000313" key="4">
    <source>
        <dbReference type="EMBL" id="RHY20622.1"/>
    </source>
</evidence>
<evidence type="ECO:0000313" key="5">
    <source>
        <dbReference type="Proteomes" id="UP000285060"/>
    </source>
</evidence>
<feature type="domain" description="TRP C-terminal" evidence="3">
    <location>
        <begin position="151"/>
        <end position="532"/>
    </location>
</feature>
<feature type="transmembrane region" description="Helical" evidence="2">
    <location>
        <begin position="283"/>
        <end position="308"/>
    </location>
</feature>